<sequence>TISVCSSSSYSFIRRYLDYEGEKAPSAREMDKFINRTLRTDGITVLRLVSDNCGDIVTAELVLYLWKKRNDHRGTSVQGASENAFQEVSATALDPNGAAIDGSNDQGTQTNFFGELETVLHGRNARVRSRTTTATN</sequence>
<evidence type="ECO:0000256" key="5">
    <source>
        <dbReference type="ARBA" id="ARBA00022692"/>
    </source>
</evidence>
<dbReference type="GO" id="GO:0005243">
    <property type="term" value="F:gap junction channel activity"/>
    <property type="evidence" value="ECO:0007669"/>
    <property type="project" value="TreeGrafter"/>
</dbReference>
<evidence type="ECO:0000256" key="9">
    <source>
        <dbReference type="ARBA" id="ARBA00023065"/>
    </source>
</evidence>
<keyword evidence="11" id="KW-0407">Ion channel</keyword>
<evidence type="ECO:0000256" key="4">
    <source>
        <dbReference type="ARBA" id="ARBA00022475"/>
    </source>
</evidence>
<keyword evidence="5" id="KW-0812">Transmembrane</keyword>
<keyword evidence="6" id="KW-0303">Gap junction</keyword>
<keyword evidence="3" id="KW-0813">Transport</keyword>
<evidence type="ECO:0000256" key="3">
    <source>
        <dbReference type="ARBA" id="ARBA00022448"/>
    </source>
</evidence>
<evidence type="ECO:0000256" key="6">
    <source>
        <dbReference type="ARBA" id="ARBA00022868"/>
    </source>
</evidence>
<dbReference type="WBParaSite" id="PSAMB.scaffold11406size3373.g34114.t1">
    <property type="protein sequence ID" value="PSAMB.scaffold11406size3373.g34114.t1"/>
    <property type="gene ID" value="PSAMB.scaffold11406size3373.g34114"/>
</dbReference>
<organism evidence="12 13">
    <name type="scientific">Plectus sambesii</name>
    <dbReference type="NCBI Taxonomy" id="2011161"/>
    <lineage>
        <taxon>Eukaryota</taxon>
        <taxon>Metazoa</taxon>
        <taxon>Ecdysozoa</taxon>
        <taxon>Nematoda</taxon>
        <taxon>Chromadorea</taxon>
        <taxon>Plectida</taxon>
        <taxon>Plectina</taxon>
        <taxon>Plectoidea</taxon>
        <taxon>Plectidae</taxon>
        <taxon>Plectus</taxon>
    </lineage>
</organism>
<evidence type="ECO:0000313" key="12">
    <source>
        <dbReference type="Proteomes" id="UP000887566"/>
    </source>
</evidence>
<dbReference type="GO" id="GO:0005886">
    <property type="term" value="C:plasma membrane"/>
    <property type="evidence" value="ECO:0007669"/>
    <property type="project" value="UniProtKB-SubCell"/>
</dbReference>
<dbReference type="InterPro" id="IPR000990">
    <property type="entry name" value="Innexin"/>
</dbReference>
<dbReference type="AlphaFoldDB" id="A0A914UNN3"/>
<keyword evidence="12" id="KW-1185">Reference proteome</keyword>
<evidence type="ECO:0000256" key="10">
    <source>
        <dbReference type="ARBA" id="ARBA00023136"/>
    </source>
</evidence>
<accession>A0A914UNN3</accession>
<keyword evidence="8" id="KW-1133">Transmembrane helix</keyword>
<evidence type="ECO:0000256" key="1">
    <source>
        <dbReference type="ARBA" id="ARBA00004610"/>
    </source>
</evidence>
<keyword evidence="9" id="KW-0406">Ion transport</keyword>
<protein>
    <submittedName>
        <fullName evidence="13">Uncharacterized protein</fullName>
    </submittedName>
</protein>
<keyword evidence="7" id="KW-0965">Cell junction</keyword>
<dbReference type="PANTHER" id="PTHR11893">
    <property type="entry name" value="INNEXIN"/>
    <property type="match status" value="1"/>
</dbReference>
<evidence type="ECO:0000256" key="11">
    <source>
        <dbReference type="ARBA" id="ARBA00023303"/>
    </source>
</evidence>
<dbReference type="PANTHER" id="PTHR11893:SF36">
    <property type="entry name" value="INNEXIN-5"/>
    <property type="match status" value="1"/>
</dbReference>
<evidence type="ECO:0000256" key="2">
    <source>
        <dbReference type="ARBA" id="ARBA00004651"/>
    </source>
</evidence>
<proteinExistence type="predicted"/>
<evidence type="ECO:0000256" key="8">
    <source>
        <dbReference type="ARBA" id="ARBA00022989"/>
    </source>
</evidence>
<name>A0A914UNN3_9BILA</name>
<keyword evidence="4" id="KW-1003">Cell membrane</keyword>
<comment type="subcellular location">
    <subcellularLocation>
        <location evidence="1">Cell junction</location>
        <location evidence="1">Gap junction</location>
    </subcellularLocation>
    <subcellularLocation>
        <location evidence="2">Cell membrane</location>
        <topology evidence="2">Multi-pass membrane protein</topology>
    </subcellularLocation>
</comment>
<evidence type="ECO:0000313" key="13">
    <source>
        <dbReference type="WBParaSite" id="PSAMB.scaffold11406size3373.g34114.t1"/>
    </source>
</evidence>
<dbReference type="GO" id="GO:0005921">
    <property type="term" value="C:gap junction"/>
    <property type="evidence" value="ECO:0007669"/>
    <property type="project" value="UniProtKB-SubCell"/>
</dbReference>
<keyword evidence="10" id="KW-0472">Membrane</keyword>
<reference evidence="13" key="1">
    <citation type="submission" date="2022-11" db="UniProtKB">
        <authorList>
            <consortium name="WormBaseParasite"/>
        </authorList>
    </citation>
    <scope>IDENTIFICATION</scope>
</reference>
<dbReference type="Proteomes" id="UP000887566">
    <property type="component" value="Unplaced"/>
</dbReference>
<dbReference type="GO" id="GO:0034220">
    <property type="term" value="P:monoatomic ion transmembrane transport"/>
    <property type="evidence" value="ECO:0007669"/>
    <property type="project" value="UniProtKB-KW"/>
</dbReference>
<evidence type="ECO:0000256" key="7">
    <source>
        <dbReference type="ARBA" id="ARBA00022949"/>
    </source>
</evidence>